<name>K7YMC5_HELPX</name>
<evidence type="ECO:0000313" key="2">
    <source>
        <dbReference type="Proteomes" id="UP000010078"/>
    </source>
</evidence>
<sequence>MKMVHFLEGVHFEKLHIEALSENSSNKEIRICIPKGAIIDKHKAPGAISVQVLEGKIIFEAENEKVEMPKGALISLEAQVLHRLDALENSVIRLSLNKNQ</sequence>
<dbReference type="Gene3D" id="2.60.120.10">
    <property type="entry name" value="Jelly Rolls"/>
    <property type="match status" value="1"/>
</dbReference>
<dbReference type="EMBL" id="CP003476">
    <property type="protein sequence ID" value="AFX89507.1"/>
    <property type="molecule type" value="Genomic_DNA"/>
</dbReference>
<dbReference type="CDD" id="cd02230">
    <property type="entry name" value="cupin_HP0902-like"/>
    <property type="match status" value="1"/>
</dbReference>
<dbReference type="HOGENOM" id="CLU_170099_0_0_7"/>
<protein>
    <recommendedName>
        <fullName evidence="3">Cupin 2 conserved barrel domain-containing protein</fullName>
    </recommendedName>
</protein>
<evidence type="ECO:0008006" key="3">
    <source>
        <dbReference type="Google" id="ProtNLM"/>
    </source>
</evidence>
<dbReference type="KEGG" id="hpyk:HPAKL86_02470"/>
<reference evidence="1 2" key="1">
    <citation type="journal article" date="2015" name="Genome Announc.">
        <title>Complete Genome Sequences of Two Helicobacter pylori Strains from a Canadian Arctic Aboriginal Community.</title>
        <authorList>
            <person name="Kersulyte D."/>
            <person name="Bertoli M.T."/>
            <person name="Tamma S."/>
            <person name="Keelan M."/>
            <person name="Munday R."/>
            <person name="Geary J."/>
            <person name="Veldhuyzen van Zanten S."/>
            <person name="Goodman K.J."/>
            <person name="Berg D.E."/>
        </authorList>
    </citation>
    <scope>NUCLEOTIDE SEQUENCE [LARGE SCALE GENOMIC DNA]</scope>
    <source>
        <strain evidence="1">Aklavik86</strain>
    </source>
</reference>
<accession>K7YMC5</accession>
<dbReference type="SUPFAM" id="SSF51182">
    <property type="entry name" value="RmlC-like cupins"/>
    <property type="match status" value="1"/>
</dbReference>
<proteinExistence type="predicted"/>
<dbReference type="RefSeq" id="WP_015086899.1">
    <property type="nucleotide sequence ID" value="NC_019563.1"/>
</dbReference>
<dbReference type="PATRIC" id="fig|1055532.3.peg.510"/>
<dbReference type="AlphaFoldDB" id="K7YMC5"/>
<gene>
    <name evidence="1" type="ORF">HPAKL86_02470</name>
</gene>
<evidence type="ECO:0000313" key="1">
    <source>
        <dbReference type="EMBL" id="AFX89507.1"/>
    </source>
</evidence>
<dbReference type="Proteomes" id="UP000010078">
    <property type="component" value="Chromosome"/>
</dbReference>
<organism evidence="1 2">
    <name type="scientific">Helicobacter pylori Aklavik86</name>
    <dbReference type="NCBI Taxonomy" id="1055532"/>
    <lineage>
        <taxon>Bacteria</taxon>
        <taxon>Pseudomonadati</taxon>
        <taxon>Campylobacterota</taxon>
        <taxon>Epsilonproteobacteria</taxon>
        <taxon>Campylobacterales</taxon>
        <taxon>Helicobacteraceae</taxon>
        <taxon>Helicobacter</taxon>
    </lineage>
</organism>
<dbReference type="InterPro" id="IPR011051">
    <property type="entry name" value="RmlC_Cupin_sf"/>
</dbReference>
<dbReference type="InterPro" id="IPR014710">
    <property type="entry name" value="RmlC-like_jellyroll"/>
</dbReference>